<dbReference type="Pfam" id="PF09949">
    <property type="entry name" value="APP1_cat"/>
    <property type="match status" value="1"/>
</dbReference>
<evidence type="ECO:0000313" key="4">
    <source>
        <dbReference type="Proteomes" id="UP001528823"/>
    </source>
</evidence>
<dbReference type="InterPro" id="IPR019236">
    <property type="entry name" value="APP1_cat"/>
</dbReference>
<evidence type="ECO:0000313" key="3">
    <source>
        <dbReference type="EMBL" id="MDE1463777.1"/>
    </source>
</evidence>
<name>A0ABT5UBM8_9GAMM</name>
<feature type="domain" description="Phosphatidate phosphatase APP1 catalytic" evidence="2">
    <location>
        <begin position="190"/>
        <end position="339"/>
    </location>
</feature>
<dbReference type="PANTHER" id="PTHR28208">
    <property type="entry name" value="PHOSPHATIDATE PHOSPHATASE APP1"/>
    <property type="match status" value="1"/>
</dbReference>
<accession>A0ABT5UBM8</accession>
<feature type="chain" id="PRO_5045328700" evidence="1">
    <location>
        <begin position="27"/>
        <end position="378"/>
    </location>
</feature>
<dbReference type="RefSeq" id="WP_274690108.1">
    <property type="nucleotide sequence ID" value="NZ_JAPMOU010000024.1"/>
</dbReference>
<evidence type="ECO:0000256" key="1">
    <source>
        <dbReference type="SAM" id="SignalP"/>
    </source>
</evidence>
<dbReference type="PANTHER" id="PTHR28208:SF1">
    <property type="entry name" value="FILAMENT ORGANIZATION PROTEIN APP1-LIKE, PUTATIVE (AFU_ORTHOLOGUE AFUA_1G06650)-RELATED"/>
    <property type="match status" value="1"/>
</dbReference>
<evidence type="ECO:0000259" key="2">
    <source>
        <dbReference type="Pfam" id="PF09949"/>
    </source>
</evidence>
<sequence length="378" mass="43574">MFYTIRLSTTLVLCSIYVFLTTHGHASSIKAHNKFDNQTVSNIKSDEYIQFFRSSAWLDETSQLWHLPIHGWVYEPEKSIIRKRLIARALKSKYGLSATSKQTENNFNRRVNLLITDNERNKSIIIRIGKQLYTLPKSSPNGHFQDTITLTKQQANQLQQNNQIVFSAVINSKDKRNFYGTVSLIPPEGISVVSDIDDTIKVTQVTDHAKLMNYTFFQDFIPTAGMPALYQSWAQQGATFHFVSSSPWHLYQPLVEFADTAGYPWASYSLKYIRFKDETLLNLFKKGTETKPKQIEAILQVYPKRKFILVGDSGEQDPEVYGELMRKYPKQIIKTFIRNVNNSSATESRYKKAFSGVNNDKWQLFINPKKIILSIINK</sequence>
<dbReference type="EMBL" id="JAPMOU010000024">
    <property type="protein sequence ID" value="MDE1463777.1"/>
    <property type="molecule type" value="Genomic_DNA"/>
</dbReference>
<protein>
    <submittedName>
        <fullName evidence="3">DUF2183 domain-containing protein</fullName>
    </submittedName>
</protein>
<keyword evidence="4" id="KW-1185">Reference proteome</keyword>
<organism evidence="3 4">
    <name type="scientific">Spartinivicinus poritis</name>
    <dbReference type="NCBI Taxonomy" id="2994640"/>
    <lineage>
        <taxon>Bacteria</taxon>
        <taxon>Pseudomonadati</taxon>
        <taxon>Pseudomonadota</taxon>
        <taxon>Gammaproteobacteria</taxon>
        <taxon>Oceanospirillales</taxon>
        <taxon>Zooshikellaceae</taxon>
        <taxon>Spartinivicinus</taxon>
    </lineage>
</organism>
<proteinExistence type="predicted"/>
<dbReference type="InterPro" id="IPR036412">
    <property type="entry name" value="HAD-like_sf"/>
</dbReference>
<gene>
    <name evidence="3" type="ORF">ORQ98_17630</name>
</gene>
<reference evidence="3 4" key="1">
    <citation type="submission" date="2022-11" db="EMBL/GenBank/DDBJ databases">
        <title>Spartinivicinus poritis sp. nov., isolated from scleractinian coral Porites lutea.</title>
        <authorList>
            <person name="Zhang G."/>
            <person name="Cai L."/>
            <person name="Wei Q."/>
        </authorList>
    </citation>
    <scope>NUCLEOTIDE SEQUENCE [LARGE SCALE GENOMIC DNA]</scope>
    <source>
        <strain evidence="3 4">A2-2</strain>
    </source>
</reference>
<dbReference type="SUPFAM" id="SSF56784">
    <property type="entry name" value="HAD-like"/>
    <property type="match status" value="1"/>
</dbReference>
<keyword evidence="1" id="KW-0732">Signal</keyword>
<dbReference type="InterPro" id="IPR052935">
    <property type="entry name" value="Mg2+_PAP"/>
</dbReference>
<dbReference type="Proteomes" id="UP001528823">
    <property type="component" value="Unassembled WGS sequence"/>
</dbReference>
<feature type="signal peptide" evidence="1">
    <location>
        <begin position="1"/>
        <end position="26"/>
    </location>
</feature>
<comment type="caution">
    <text evidence="3">The sequence shown here is derived from an EMBL/GenBank/DDBJ whole genome shotgun (WGS) entry which is preliminary data.</text>
</comment>